<dbReference type="EMBL" id="FNQC01000026">
    <property type="protein sequence ID" value="SDZ56586.1"/>
    <property type="molecule type" value="Genomic_DNA"/>
</dbReference>
<dbReference type="InterPro" id="IPR045595">
    <property type="entry name" value="SufBD_N"/>
</dbReference>
<evidence type="ECO:0000313" key="4">
    <source>
        <dbReference type="EMBL" id="SDZ56586.1"/>
    </source>
</evidence>
<comment type="caution">
    <text evidence="4">The sequence shown here is derived from an EMBL/GenBank/DDBJ whole genome shotgun (WGS) entry which is preliminary data.</text>
</comment>
<dbReference type="SUPFAM" id="SSF101960">
    <property type="entry name" value="Stabilizer of iron transporter SufD"/>
    <property type="match status" value="1"/>
</dbReference>
<gene>
    <name evidence="4" type="ORF">SAMN05444412_1267</name>
</gene>
<sequence>MTVIKSNKSTDLFLDHVVSHTDFSALRAKGLEFLKEKGLPALKEEEYKFTAISKKLEQSISRFSTAENIPLTQEQIKPHIFEGFNGDLVVFNNGVFDPSVSSVSKKGYTFETLSENQPELLGKIAKTEKDPFVALNNVFFEDGIYIKVGKNQKIEQPILFLYFNQANKGEVITPRLLIEIEDGAEVKFLENTISLDEESYFSNPVTEIKVGQNAHVHYCRFQNENRKSISVNNFEVDIHKDATFTSVVISMAGDLVRNNLSLNLLDTGCEGNMYGLYLLNGKTHVDNHTNVDHTKPHCQSNELYKGVLADSSRGIFNGKIFVRQDAQKTNAFQQNNNILLSEDAIVNTKPQLEIWADDVKCSHGCTTGQLDEEALFYLQARGIGKENAKGLLLFAFAGEVLEYIAVDSFKDYCLHLVQERLGSNF</sequence>
<comment type="similarity">
    <text evidence="1">Belongs to the iron-sulfur cluster assembly SufBD family.</text>
</comment>
<feature type="domain" description="SUF system FeS cluster assembly SufBD core" evidence="2">
    <location>
        <begin position="166"/>
        <end position="396"/>
    </location>
</feature>
<dbReference type="InterPro" id="IPR000825">
    <property type="entry name" value="SUF_FeS_clus_asmbl_SufBD_core"/>
</dbReference>
<name>A0A1H3U2A0_9BACT</name>
<evidence type="ECO:0000256" key="1">
    <source>
        <dbReference type="ARBA" id="ARBA00043967"/>
    </source>
</evidence>
<reference evidence="4 5" key="1">
    <citation type="submission" date="2016-10" db="EMBL/GenBank/DDBJ databases">
        <authorList>
            <person name="Varghese N."/>
            <person name="Submissions S."/>
        </authorList>
    </citation>
    <scope>NUCLEOTIDE SEQUENCE [LARGE SCALE GENOMIC DNA]</scope>
    <source>
        <strain evidence="4 5">DSM 17997</strain>
    </source>
</reference>
<organism evidence="4 5">
    <name type="scientific">Rhodonellum ikkaensis</name>
    <dbReference type="NCBI Taxonomy" id="336829"/>
    <lineage>
        <taxon>Bacteria</taxon>
        <taxon>Pseudomonadati</taxon>
        <taxon>Bacteroidota</taxon>
        <taxon>Cytophagia</taxon>
        <taxon>Cytophagales</taxon>
        <taxon>Cytophagaceae</taxon>
        <taxon>Rhodonellum</taxon>
    </lineage>
</organism>
<dbReference type="Pfam" id="PF01458">
    <property type="entry name" value="SUFBD_core"/>
    <property type="match status" value="1"/>
</dbReference>
<dbReference type="Proteomes" id="UP000199663">
    <property type="component" value="Unassembled WGS sequence"/>
</dbReference>
<dbReference type="Pfam" id="PF19295">
    <property type="entry name" value="SufBD_N"/>
    <property type="match status" value="1"/>
</dbReference>
<protein>
    <submittedName>
        <fullName evidence="4">Iron-regulated ABC transporter permease protein SufD</fullName>
    </submittedName>
</protein>
<dbReference type="InterPro" id="IPR037284">
    <property type="entry name" value="SUF_FeS_clus_asmbl_SufBD_sf"/>
</dbReference>
<dbReference type="InterPro" id="IPR011542">
    <property type="entry name" value="SUF_FeS_clus_asmbl_SufD"/>
</dbReference>
<dbReference type="InterPro" id="IPR055346">
    <property type="entry name" value="Fe-S_cluster_assembly_SufBD"/>
</dbReference>
<evidence type="ECO:0000259" key="2">
    <source>
        <dbReference type="Pfam" id="PF01458"/>
    </source>
</evidence>
<accession>A0A1H3U2A0</accession>
<feature type="domain" description="SUF system FeS cluster assembly SufBD N-terminal" evidence="3">
    <location>
        <begin position="22"/>
        <end position="158"/>
    </location>
</feature>
<evidence type="ECO:0000259" key="3">
    <source>
        <dbReference type="Pfam" id="PF19295"/>
    </source>
</evidence>
<dbReference type="NCBIfam" id="TIGR01981">
    <property type="entry name" value="sufD"/>
    <property type="match status" value="1"/>
</dbReference>
<evidence type="ECO:0000313" key="5">
    <source>
        <dbReference type="Proteomes" id="UP000199663"/>
    </source>
</evidence>
<dbReference type="PANTHER" id="PTHR43575:SF1">
    <property type="entry name" value="PROTEIN ABCI7, CHLOROPLASTIC"/>
    <property type="match status" value="1"/>
</dbReference>
<keyword evidence="5" id="KW-1185">Reference proteome</keyword>
<proteinExistence type="inferred from homology"/>
<dbReference type="PANTHER" id="PTHR43575">
    <property type="entry name" value="PROTEIN ABCI7, CHLOROPLASTIC"/>
    <property type="match status" value="1"/>
</dbReference>
<dbReference type="RefSeq" id="WP_019600536.1">
    <property type="nucleotide sequence ID" value="NZ_FNQC01000026.1"/>
</dbReference>